<comment type="similarity">
    <text evidence="2">Belongs to the TRAFAC class myosin-kinesin ATPase superfamily. Kinesin family.</text>
</comment>
<dbReference type="PANTHER" id="PTHR47969:SF29">
    <property type="entry name" value="KINESIN-LIKE PROTEIN"/>
    <property type="match status" value="1"/>
</dbReference>
<evidence type="ECO:0000313" key="5">
    <source>
        <dbReference type="EMBL" id="KAK9096596.1"/>
    </source>
</evidence>
<dbReference type="SMART" id="SM00129">
    <property type="entry name" value="KISc"/>
    <property type="match status" value="1"/>
</dbReference>
<dbReference type="GO" id="GO:0008017">
    <property type="term" value="F:microtubule binding"/>
    <property type="evidence" value="ECO:0007669"/>
    <property type="project" value="InterPro"/>
</dbReference>
<dbReference type="PANTHER" id="PTHR47969">
    <property type="entry name" value="CHROMOSOME-ASSOCIATED KINESIN KIF4A-RELATED"/>
    <property type="match status" value="1"/>
</dbReference>
<evidence type="ECO:0000313" key="6">
    <source>
        <dbReference type="Proteomes" id="UP001417504"/>
    </source>
</evidence>
<dbReference type="EMBL" id="JBBNAE010000009">
    <property type="protein sequence ID" value="KAK9096596.1"/>
    <property type="molecule type" value="Genomic_DNA"/>
</dbReference>
<feature type="transmembrane region" description="Helical" evidence="3">
    <location>
        <begin position="48"/>
        <end position="69"/>
    </location>
</feature>
<evidence type="ECO:0000256" key="2">
    <source>
        <dbReference type="PROSITE-ProRule" id="PRU00283"/>
    </source>
</evidence>
<dbReference type="AlphaFoldDB" id="A0AAP0ENP1"/>
<dbReference type="GO" id="GO:0003777">
    <property type="term" value="F:microtubule motor activity"/>
    <property type="evidence" value="ECO:0007669"/>
    <property type="project" value="InterPro"/>
</dbReference>
<dbReference type="InterPro" id="IPR027417">
    <property type="entry name" value="P-loop_NTPase"/>
</dbReference>
<dbReference type="Gene3D" id="3.40.850.10">
    <property type="entry name" value="Kinesin motor domain"/>
    <property type="match status" value="1"/>
</dbReference>
<reference evidence="5 6" key="1">
    <citation type="submission" date="2024-01" db="EMBL/GenBank/DDBJ databases">
        <title>Genome assemblies of Stephania.</title>
        <authorList>
            <person name="Yang L."/>
        </authorList>
    </citation>
    <scope>NUCLEOTIDE SEQUENCE [LARGE SCALE GENOMIC DNA]</scope>
    <source>
        <strain evidence="5">QJT</strain>
        <tissue evidence="5">Leaf</tissue>
    </source>
</reference>
<keyword evidence="3" id="KW-0812">Transmembrane</keyword>
<keyword evidence="3" id="KW-0472">Membrane</keyword>
<dbReference type="GO" id="GO:0007052">
    <property type="term" value="P:mitotic spindle organization"/>
    <property type="evidence" value="ECO:0007669"/>
    <property type="project" value="TreeGrafter"/>
</dbReference>
<feature type="domain" description="Kinesin motor" evidence="4">
    <location>
        <begin position="1"/>
        <end position="151"/>
    </location>
</feature>
<accession>A0AAP0ENP1</accession>
<organism evidence="5 6">
    <name type="scientific">Stephania japonica</name>
    <dbReference type="NCBI Taxonomy" id="461633"/>
    <lineage>
        <taxon>Eukaryota</taxon>
        <taxon>Viridiplantae</taxon>
        <taxon>Streptophyta</taxon>
        <taxon>Embryophyta</taxon>
        <taxon>Tracheophyta</taxon>
        <taxon>Spermatophyta</taxon>
        <taxon>Magnoliopsida</taxon>
        <taxon>Ranunculales</taxon>
        <taxon>Menispermaceae</taxon>
        <taxon>Menispermoideae</taxon>
        <taxon>Cissampelideae</taxon>
        <taxon>Stephania</taxon>
    </lineage>
</organism>
<dbReference type="PRINTS" id="PR00380">
    <property type="entry name" value="KINESINHEAVY"/>
</dbReference>
<keyword evidence="1" id="KW-0505">Motor protein</keyword>
<dbReference type="PROSITE" id="PS50067">
    <property type="entry name" value="KINESIN_MOTOR_2"/>
    <property type="match status" value="1"/>
</dbReference>
<protein>
    <recommendedName>
        <fullName evidence="4">Kinesin motor domain-containing protein</fullName>
    </recommendedName>
</protein>
<evidence type="ECO:0000256" key="1">
    <source>
        <dbReference type="ARBA" id="ARBA00023175"/>
    </source>
</evidence>
<gene>
    <name evidence="5" type="ORF">Sjap_022093</name>
</gene>
<dbReference type="GO" id="GO:0007018">
    <property type="term" value="P:microtubule-based movement"/>
    <property type="evidence" value="ECO:0007669"/>
    <property type="project" value="InterPro"/>
</dbReference>
<dbReference type="Pfam" id="PF00225">
    <property type="entry name" value="Kinesin"/>
    <property type="match status" value="1"/>
</dbReference>
<name>A0AAP0ENP1_9MAGN</name>
<dbReference type="SUPFAM" id="SSF52540">
    <property type="entry name" value="P-loop containing nucleoside triphosphate hydrolases"/>
    <property type="match status" value="1"/>
</dbReference>
<comment type="caution">
    <text evidence="2">Lacks conserved residue(s) required for the propagation of feature annotation.</text>
</comment>
<keyword evidence="6" id="KW-1185">Reference proteome</keyword>
<dbReference type="InterPro" id="IPR027640">
    <property type="entry name" value="Kinesin-like_fam"/>
</dbReference>
<comment type="caution">
    <text evidence="5">The sequence shown here is derived from an EMBL/GenBank/DDBJ whole genome shotgun (WGS) entry which is preliminary data.</text>
</comment>
<dbReference type="GO" id="GO:0051231">
    <property type="term" value="P:spindle elongation"/>
    <property type="evidence" value="ECO:0007669"/>
    <property type="project" value="TreeGrafter"/>
</dbReference>
<proteinExistence type="inferred from homology"/>
<dbReference type="GO" id="GO:0005524">
    <property type="term" value="F:ATP binding"/>
    <property type="evidence" value="ECO:0007669"/>
    <property type="project" value="InterPro"/>
</dbReference>
<sequence>MNLDDNRYSVAIVGEISFYFGATLIFDFCSCIFSIINIFSHRSADRMLLEISITNAALAVVCIFLSAGVTHSLRILHIKTGKLNLLDLIGSEKIEKTGAEGKILEEAKTINKSLSALGNVINALTDDSPGRVNHIPYRDSKITRILRDALTLERICSWALFSSLFGSGLLGRNPVNMHYHWLLSSDGELEVLQSCVIVIIWSPYCSSYSDQSC</sequence>
<evidence type="ECO:0000259" key="4">
    <source>
        <dbReference type="PROSITE" id="PS50067"/>
    </source>
</evidence>
<keyword evidence="3" id="KW-1133">Transmembrane helix</keyword>
<feature type="transmembrane region" description="Helical" evidence="3">
    <location>
        <begin position="16"/>
        <end position="36"/>
    </location>
</feature>
<dbReference type="Proteomes" id="UP001417504">
    <property type="component" value="Unassembled WGS sequence"/>
</dbReference>
<dbReference type="InterPro" id="IPR036961">
    <property type="entry name" value="Kinesin_motor_dom_sf"/>
</dbReference>
<dbReference type="GO" id="GO:0005875">
    <property type="term" value="C:microtubule associated complex"/>
    <property type="evidence" value="ECO:0007669"/>
    <property type="project" value="TreeGrafter"/>
</dbReference>
<dbReference type="InterPro" id="IPR001752">
    <property type="entry name" value="Kinesin_motor_dom"/>
</dbReference>
<evidence type="ECO:0000256" key="3">
    <source>
        <dbReference type="SAM" id="Phobius"/>
    </source>
</evidence>